<dbReference type="AlphaFoldDB" id="B6HJV9"/>
<dbReference type="EMBL" id="AM920436">
    <property type="protein sequence ID" value="CAP96458.1"/>
    <property type="molecule type" value="Genomic_DNA"/>
</dbReference>
<accession>B6HJV9</accession>
<sequence>MYLHAGTMSYGHRLWSHSAVRNYPVKLYPNFDYPIPCSIITQQGSDDGNYMCRSLTPITEILLPGSLNTSLATKFLRHTTSAFLGGGAEIMSTQRINGVLLLCYLGSARTVRVPKWVSKRARQDARVLHAFGFGREVGVRK</sequence>
<keyword evidence="2" id="KW-1185">Reference proteome</keyword>
<dbReference type="HOGENOM" id="CLU_1825917_0_0_1"/>
<dbReference type="Proteomes" id="UP000000724">
    <property type="component" value="Contig Pc00c21"/>
</dbReference>
<evidence type="ECO:0000313" key="1">
    <source>
        <dbReference type="EMBL" id="CAP96458.1"/>
    </source>
</evidence>
<reference evidence="1 2" key="1">
    <citation type="journal article" date="2008" name="Nat. Biotechnol.">
        <title>Genome sequencing and analysis of the filamentous fungus Penicillium chrysogenum.</title>
        <authorList>
            <person name="van den Berg M.A."/>
            <person name="Albang R."/>
            <person name="Albermann K."/>
            <person name="Badger J.H."/>
            <person name="Daran J.-M."/>
            <person name="Driessen A.J.M."/>
            <person name="Garcia-Estrada C."/>
            <person name="Fedorova N.D."/>
            <person name="Harris D.M."/>
            <person name="Heijne W.H.M."/>
            <person name="Joardar V.S."/>
            <person name="Kiel J.A.K.W."/>
            <person name="Kovalchuk A."/>
            <person name="Martin J.F."/>
            <person name="Nierman W.C."/>
            <person name="Nijland J.G."/>
            <person name="Pronk J.T."/>
            <person name="Roubos J.A."/>
            <person name="van der Klei I.J."/>
            <person name="van Peij N.N.M.E."/>
            <person name="Veenhuis M."/>
            <person name="von Doehren H."/>
            <person name="Wagner C."/>
            <person name="Wortman J.R."/>
            <person name="Bovenberg R.A.L."/>
        </authorList>
    </citation>
    <scope>NUCLEOTIDE SEQUENCE [LARGE SCALE GENOMIC DNA]</scope>
    <source>
        <strain evidence="2">ATCC 28089 / DSM 1075 / NRRL 1951 / Wisconsin 54-1255</strain>
    </source>
</reference>
<dbReference type="VEuPathDB" id="FungiDB:PCH_Pc21g15610"/>
<organism evidence="1 2">
    <name type="scientific">Penicillium rubens (strain ATCC 28089 / DSM 1075 / NRRL 1951 / Wisconsin 54-1255)</name>
    <name type="common">Penicillium chrysogenum</name>
    <dbReference type="NCBI Taxonomy" id="500485"/>
    <lineage>
        <taxon>Eukaryota</taxon>
        <taxon>Fungi</taxon>
        <taxon>Dikarya</taxon>
        <taxon>Ascomycota</taxon>
        <taxon>Pezizomycotina</taxon>
        <taxon>Eurotiomycetes</taxon>
        <taxon>Eurotiomycetidae</taxon>
        <taxon>Eurotiales</taxon>
        <taxon>Aspergillaceae</taxon>
        <taxon>Penicillium</taxon>
        <taxon>Penicillium chrysogenum species complex</taxon>
    </lineage>
</organism>
<protein>
    <submittedName>
        <fullName evidence="1">Uncharacterized protein</fullName>
    </submittedName>
</protein>
<proteinExistence type="predicted"/>
<name>B6HJV9_PENRW</name>
<evidence type="ECO:0000313" key="2">
    <source>
        <dbReference type="Proteomes" id="UP000000724"/>
    </source>
</evidence>
<gene>
    <name evidence="1" type="ORF">Pc21g15610</name>
    <name evidence="1" type="ORF">PCH_Pc21g15610</name>
</gene>